<feature type="domain" description="AB hydrolase-1" evidence="1">
    <location>
        <begin position="3"/>
        <end position="223"/>
    </location>
</feature>
<sequence>MDILMIPGFWLDGASWEAVVPHLERAGHACFPLTLPGMESRDTDRSQITLADHIAAVVAEIDAHPEAPVVLVGHSGGGAVAYGAVDARPDRVARVIYVDSGPSGEGAVINDEYPTVGGELPLPDWSVFEDADLVGLDDALRAEFRARAIPTPAHVAQDPMHLTDERRLDVPATVIACEFPSAMLKDWMAQDHPFVRELGRLRSVEYRDLPTGHWPQFSRPDDLGATIVDALATD</sequence>
<dbReference type="Gene3D" id="3.40.50.1820">
    <property type="entry name" value="alpha/beta hydrolase"/>
    <property type="match status" value="1"/>
</dbReference>
<evidence type="ECO:0000313" key="3">
    <source>
        <dbReference type="Proteomes" id="UP000504882"/>
    </source>
</evidence>
<dbReference type="InterPro" id="IPR029058">
    <property type="entry name" value="AB_hydrolase_fold"/>
</dbReference>
<dbReference type="RefSeq" id="WP_133108156.1">
    <property type="nucleotide sequence ID" value="NZ_SMNA01000006.1"/>
</dbReference>
<dbReference type="EMBL" id="SMNA01000006">
    <property type="protein sequence ID" value="TDE92526.1"/>
    <property type="molecule type" value="Genomic_DNA"/>
</dbReference>
<gene>
    <name evidence="2" type="ORF">EXU48_13315</name>
</gene>
<dbReference type="PANTHER" id="PTHR37017:SF3">
    <property type="entry name" value="AB HYDROLASE-1 DOMAIN-CONTAINING PROTEIN"/>
    <property type="match status" value="1"/>
</dbReference>
<dbReference type="Pfam" id="PF12697">
    <property type="entry name" value="Abhydrolase_6"/>
    <property type="match status" value="1"/>
</dbReference>
<comment type="caution">
    <text evidence="2">The sequence shown here is derived from an EMBL/GenBank/DDBJ whole genome shotgun (WGS) entry which is preliminary data.</text>
</comment>
<evidence type="ECO:0000259" key="1">
    <source>
        <dbReference type="Pfam" id="PF12697"/>
    </source>
</evidence>
<organism evidence="2 3">
    <name type="scientific">Occultella glacieicola</name>
    <dbReference type="NCBI Taxonomy" id="2518684"/>
    <lineage>
        <taxon>Bacteria</taxon>
        <taxon>Bacillati</taxon>
        <taxon>Actinomycetota</taxon>
        <taxon>Actinomycetes</taxon>
        <taxon>Micrococcales</taxon>
        <taxon>Ruaniaceae</taxon>
        <taxon>Occultella</taxon>
    </lineage>
</organism>
<name>A0ABY2E1R9_9MICO</name>
<evidence type="ECO:0000313" key="2">
    <source>
        <dbReference type="EMBL" id="TDE92526.1"/>
    </source>
</evidence>
<keyword evidence="2" id="KW-0378">Hydrolase</keyword>
<dbReference type="GO" id="GO:0016787">
    <property type="term" value="F:hydrolase activity"/>
    <property type="evidence" value="ECO:0007669"/>
    <property type="project" value="UniProtKB-KW"/>
</dbReference>
<protein>
    <submittedName>
        <fullName evidence="2">Alpha/beta hydrolase</fullName>
    </submittedName>
</protein>
<keyword evidence="3" id="KW-1185">Reference proteome</keyword>
<proteinExistence type="predicted"/>
<dbReference type="Proteomes" id="UP000504882">
    <property type="component" value="Unassembled WGS sequence"/>
</dbReference>
<dbReference type="InterPro" id="IPR000073">
    <property type="entry name" value="AB_hydrolase_1"/>
</dbReference>
<reference evidence="2 3" key="1">
    <citation type="submission" date="2019-03" db="EMBL/GenBank/DDBJ databases">
        <title>Genomic features of bacteria from cold environments.</title>
        <authorList>
            <person name="Shen L."/>
        </authorList>
    </citation>
    <scope>NUCLEOTIDE SEQUENCE [LARGE SCALE GENOMIC DNA]</scope>
    <source>
        <strain evidence="3">T3246-1</strain>
    </source>
</reference>
<dbReference type="InterPro" id="IPR052897">
    <property type="entry name" value="Sec-Metab_Biosynth_Hydrolase"/>
</dbReference>
<dbReference type="SUPFAM" id="SSF53474">
    <property type="entry name" value="alpha/beta-Hydrolases"/>
    <property type="match status" value="1"/>
</dbReference>
<accession>A0ABY2E1R9</accession>
<dbReference type="PANTHER" id="PTHR37017">
    <property type="entry name" value="AB HYDROLASE-1 DOMAIN-CONTAINING PROTEIN-RELATED"/>
    <property type="match status" value="1"/>
</dbReference>